<name>A0A1F5JLZ8_9BACT</name>
<proteinExistence type="predicted"/>
<dbReference type="SUPFAM" id="SSF88659">
    <property type="entry name" value="Sigma3 and sigma4 domains of RNA polymerase sigma factors"/>
    <property type="match status" value="1"/>
</dbReference>
<dbReference type="GO" id="GO:0006352">
    <property type="term" value="P:DNA-templated transcription initiation"/>
    <property type="evidence" value="ECO:0007669"/>
    <property type="project" value="InterPro"/>
</dbReference>
<dbReference type="InterPro" id="IPR007630">
    <property type="entry name" value="RNA_pol_sigma70_r4"/>
</dbReference>
<organism evidence="2 3">
    <name type="scientific">Candidatus Daviesbacteria bacterium RIFCSPHIGHO2_01_FULL_40_11</name>
    <dbReference type="NCBI Taxonomy" id="1797762"/>
    <lineage>
        <taxon>Bacteria</taxon>
        <taxon>Candidatus Daviesiibacteriota</taxon>
    </lineage>
</organism>
<dbReference type="Gene3D" id="1.10.10.10">
    <property type="entry name" value="Winged helix-like DNA-binding domain superfamily/Winged helix DNA-binding domain"/>
    <property type="match status" value="1"/>
</dbReference>
<dbReference type="EMBL" id="MFCP01000002">
    <property type="protein sequence ID" value="OGE29683.1"/>
    <property type="molecule type" value="Genomic_DNA"/>
</dbReference>
<dbReference type="Pfam" id="PF04545">
    <property type="entry name" value="Sigma70_r4"/>
    <property type="match status" value="1"/>
</dbReference>
<dbReference type="GO" id="GO:0003700">
    <property type="term" value="F:DNA-binding transcription factor activity"/>
    <property type="evidence" value="ECO:0007669"/>
    <property type="project" value="InterPro"/>
</dbReference>
<comment type="caution">
    <text evidence="2">The sequence shown here is derived from an EMBL/GenBank/DDBJ whole genome shotgun (WGS) entry which is preliminary data.</text>
</comment>
<sequence>MEKKIVLFSIDDPLIDQLSTSVTDPQFMVEKGLLTGEGSKNPLDSLTPRQRQILWLKFHPDRFGQAHTIQAIGEKIGFSERTVKRELRAALTEIPDPSKLYSSQR</sequence>
<gene>
    <name evidence="2" type="ORF">A2867_01680</name>
</gene>
<dbReference type="InterPro" id="IPR036388">
    <property type="entry name" value="WH-like_DNA-bd_sf"/>
</dbReference>
<dbReference type="AlphaFoldDB" id="A0A1F5JLZ8"/>
<evidence type="ECO:0000259" key="1">
    <source>
        <dbReference type="Pfam" id="PF04545"/>
    </source>
</evidence>
<accession>A0A1F5JLZ8</accession>
<evidence type="ECO:0000313" key="3">
    <source>
        <dbReference type="Proteomes" id="UP000177555"/>
    </source>
</evidence>
<dbReference type="Proteomes" id="UP000177555">
    <property type="component" value="Unassembled WGS sequence"/>
</dbReference>
<dbReference type="InterPro" id="IPR013324">
    <property type="entry name" value="RNA_pol_sigma_r3/r4-like"/>
</dbReference>
<protein>
    <recommendedName>
        <fullName evidence="1">RNA polymerase sigma-70 region 4 domain-containing protein</fullName>
    </recommendedName>
</protein>
<feature type="domain" description="RNA polymerase sigma-70 region 4" evidence="1">
    <location>
        <begin position="43"/>
        <end position="92"/>
    </location>
</feature>
<reference evidence="2 3" key="1">
    <citation type="journal article" date="2016" name="Nat. Commun.">
        <title>Thousands of microbial genomes shed light on interconnected biogeochemical processes in an aquifer system.</title>
        <authorList>
            <person name="Anantharaman K."/>
            <person name="Brown C.T."/>
            <person name="Hug L.A."/>
            <person name="Sharon I."/>
            <person name="Castelle C.J."/>
            <person name="Probst A.J."/>
            <person name="Thomas B.C."/>
            <person name="Singh A."/>
            <person name="Wilkins M.J."/>
            <person name="Karaoz U."/>
            <person name="Brodie E.L."/>
            <person name="Williams K.H."/>
            <person name="Hubbard S.S."/>
            <person name="Banfield J.F."/>
        </authorList>
    </citation>
    <scope>NUCLEOTIDE SEQUENCE [LARGE SCALE GENOMIC DNA]</scope>
</reference>
<evidence type="ECO:0000313" key="2">
    <source>
        <dbReference type="EMBL" id="OGE29683.1"/>
    </source>
</evidence>